<dbReference type="NCBIfam" id="TIGR03971">
    <property type="entry name" value="SDR_subfam_1"/>
    <property type="match status" value="1"/>
</dbReference>
<dbReference type="GO" id="GO:0016491">
    <property type="term" value="F:oxidoreductase activity"/>
    <property type="evidence" value="ECO:0007669"/>
    <property type="project" value="UniProtKB-KW"/>
</dbReference>
<reference evidence="4 5" key="1">
    <citation type="submission" date="2017-10" db="EMBL/GenBank/DDBJ databases">
        <title>Sequencing the genomes of 1000 actinobacteria strains.</title>
        <authorList>
            <person name="Klenk H.-P."/>
        </authorList>
    </citation>
    <scope>NUCLEOTIDE SEQUENCE [LARGE SCALE GENOMIC DNA]</scope>
    <source>
        <strain evidence="4 5">DSM 46092</strain>
    </source>
</reference>
<keyword evidence="2" id="KW-0560">Oxidoreductase</keyword>
<dbReference type="PANTHER" id="PTHR24321">
    <property type="entry name" value="DEHYDROGENASES, SHORT CHAIN"/>
    <property type="match status" value="1"/>
</dbReference>
<keyword evidence="5" id="KW-1185">Reference proteome</keyword>
<dbReference type="PRINTS" id="PR00080">
    <property type="entry name" value="SDRFAMILY"/>
</dbReference>
<organism evidence="4 5">
    <name type="scientific">Amycolatopsis sulphurea</name>
    <dbReference type="NCBI Taxonomy" id="76022"/>
    <lineage>
        <taxon>Bacteria</taxon>
        <taxon>Bacillati</taxon>
        <taxon>Actinomycetota</taxon>
        <taxon>Actinomycetes</taxon>
        <taxon>Pseudonocardiales</taxon>
        <taxon>Pseudonocardiaceae</taxon>
        <taxon>Amycolatopsis</taxon>
    </lineage>
</organism>
<dbReference type="InterPro" id="IPR002347">
    <property type="entry name" value="SDR_fam"/>
</dbReference>
<dbReference type="PROSITE" id="PS00061">
    <property type="entry name" value="ADH_SHORT"/>
    <property type="match status" value="1"/>
</dbReference>
<dbReference type="PANTHER" id="PTHR24321:SF8">
    <property type="entry name" value="ESTRADIOL 17-BETA-DEHYDROGENASE 8-RELATED"/>
    <property type="match status" value="1"/>
</dbReference>
<dbReference type="RefSeq" id="WP_098510318.1">
    <property type="nucleotide sequence ID" value="NZ_JBIAKZ010000010.1"/>
</dbReference>
<comment type="caution">
    <text evidence="4">The sequence shown here is derived from an EMBL/GenBank/DDBJ whole genome shotgun (WGS) entry which is preliminary data.</text>
</comment>
<dbReference type="EMBL" id="PDJK01000001">
    <property type="protein sequence ID" value="PFG57195.1"/>
    <property type="molecule type" value="Genomic_DNA"/>
</dbReference>
<dbReference type="Proteomes" id="UP000243542">
    <property type="component" value="Unassembled WGS sequence"/>
</dbReference>
<sequence>MSSFDGKVAFVTGGGRGQGREIALEFARRGADVAILDIAEDIAGLPYSLATKEDLAETRSLVEGLGRRCVSFVGDVRSQRDLDAAAAGAVSELGRIDYLVANAGIYDWSSSPVWETSDESWNNQIGVCLEGVWRSLKAVVPHILAHGGGGAIVVTSSNLAVEAVPFSVAYVTAKHGVIGIMRTAALELASLGVRVNALLPSTTDTKINDHQAGWTRTSGKPDGTREDYLEAVHQWTAMRNTGVIPPSAQARAAVWLCSDDADYVTGIQLPVDAGHLVLPGFNPWPVRD</sequence>
<dbReference type="CDD" id="cd05233">
    <property type="entry name" value="SDR_c"/>
    <property type="match status" value="1"/>
</dbReference>
<dbReference type="InterPro" id="IPR036291">
    <property type="entry name" value="NAD(P)-bd_dom_sf"/>
</dbReference>
<dbReference type="PRINTS" id="PR00081">
    <property type="entry name" value="GDHRDH"/>
</dbReference>
<evidence type="ECO:0000313" key="4">
    <source>
        <dbReference type="EMBL" id="PFG57195.1"/>
    </source>
</evidence>
<name>A0A2A9G376_9PSEU</name>
<gene>
    <name evidence="4" type="ORF">ATK36_0759</name>
</gene>
<evidence type="ECO:0000256" key="1">
    <source>
        <dbReference type="ARBA" id="ARBA00006484"/>
    </source>
</evidence>
<protein>
    <submittedName>
        <fullName evidence="4">SDR family mycofactocin-dependent oxidoreductase</fullName>
    </submittedName>
</protein>
<dbReference type="AlphaFoldDB" id="A0A2A9G376"/>
<keyword evidence="3" id="KW-0520">NAD</keyword>
<dbReference type="InterPro" id="IPR023985">
    <property type="entry name" value="SDR_subfam_1"/>
</dbReference>
<evidence type="ECO:0000313" key="5">
    <source>
        <dbReference type="Proteomes" id="UP000243542"/>
    </source>
</evidence>
<dbReference type="Pfam" id="PF13561">
    <property type="entry name" value="adh_short_C2"/>
    <property type="match status" value="1"/>
</dbReference>
<proteinExistence type="inferred from homology"/>
<dbReference type="SUPFAM" id="SSF51735">
    <property type="entry name" value="NAD(P)-binding Rossmann-fold domains"/>
    <property type="match status" value="1"/>
</dbReference>
<comment type="similarity">
    <text evidence="1">Belongs to the short-chain dehydrogenases/reductases (SDR) family.</text>
</comment>
<dbReference type="InterPro" id="IPR020904">
    <property type="entry name" value="Sc_DH/Rdtase_CS"/>
</dbReference>
<accession>A0A2A9G376</accession>
<dbReference type="FunFam" id="3.40.50.720:FF:000084">
    <property type="entry name" value="Short-chain dehydrogenase reductase"/>
    <property type="match status" value="1"/>
</dbReference>
<evidence type="ECO:0000256" key="3">
    <source>
        <dbReference type="ARBA" id="ARBA00023027"/>
    </source>
</evidence>
<evidence type="ECO:0000256" key="2">
    <source>
        <dbReference type="ARBA" id="ARBA00023002"/>
    </source>
</evidence>
<dbReference type="Gene3D" id="3.40.50.720">
    <property type="entry name" value="NAD(P)-binding Rossmann-like Domain"/>
    <property type="match status" value="1"/>
</dbReference>